<dbReference type="PANTHER" id="PTHR28674">
    <property type="entry name" value="SIMILAR TO DNA SEGMENT, CHR 10, WAYNE STATE UNIVERSITY 102,-EXPRESSED"/>
    <property type="match status" value="1"/>
</dbReference>
<dbReference type="InterPro" id="IPR027921">
    <property type="entry name" value="NOPCHAP1"/>
</dbReference>
<feature type="region of interest" description="Disordered" evidence="1">
    <location>
        <begin position="105"/>
        <end position="153"/>
    </location>
</feature>
<dbReference type="Proteomes" id="UP000824782">
    <property type="component" value="Unassembled WGS sequence"/>
</dbReference>
<dbReference type="GO" id="GO:0062064">
    <property type="term" value="F:box C/D methylation guide snoRNP complex binding"/>
    <property type="evidence" value="ECO:0007669"/>
    <property type="project" value="TreeGrafter"/>
</dbReference>
<dbReference type="EMBL" id="WNYA01000004">
    <property type="protein sequence ID" value="KAG8578317.1"/>
    <property type="molecule type" value="Genomic_DNA"/>
</dbReference>
<proteinExistence type="predicted"/>
<dbReference type="Pfam" id="PF15370">
    <property type="entry name" value="NOPCHAP1"/>
    <property type="match status" value="1"/>
</dbReference>
<name>A0AAV7C1J5_ENGPU</name>
<feature type="compositionally biased region" description="Acidic residues" evidence="1">
    <location>
        <begin position="111"/>
        <end position="129"/>
    </location>
</feature>
<dbReference type="GO" id="GO:0000492">
    <property type="term" value="P:box C/D snoRNP assembly"/>
    <property type="evidence" value="ECO:0007669"/>
    <property type="project" value="InterPro"/>
</dbReference>
<protein>
    <submittedName>
        <fullName evidence="2">Uncharacterized protein</fullName>
    </submittedName>
</protein>
<reference evidence="2" key="1">
    <citation type="thesis" date="2020" institute="ProQuest LLC" country="789 East Eisenhower Parkway, Ann Arbor, MI, USA">
        <title>Comparative Genomics and Chromosome Evolution.</title>
        <authorList>
            <person name="Mudd A.B."/>
        </authorList>
    </citation>
    <scope>NUCLEOTIDE SEQUENCE</scope>
    <source>
        <strain evidence="2">237g6f4</strain>
        <tissue evidence="2">Blood</tissue>
    </source>
</reference>
<organism evidence="2 3">
    <name type="scientific">Engystomops pustulosus</name>
    <name type="common">Tungara frog</name>
    <name type="synonym">Physalaemus pustulosus</name>
    <dbReference type="NCBI Taxonomy" id="76066"/>
    <lineage>
        <taxon>Eukaryota</taxon>
        <taxon>Metazoa</taxon>
        <taxon>Chordata</taxon>
        <taxon>Craniata</taxon>
        <taxon>Vertebrata</taxon>
        <taxon>Euteleostomi</taxon>
        <taxon>Amphibia</taxon>
        <taxon>Batrachia</taxon>
        <taxon>Anura</taxon>
        <taxon>Neobatrachia</taxon>
        <taxon>Hyloidea</taxon>
        <taxon>Leptodactylidae</taxon>
        <taxon>Leiuperinae</taxon>
        <taxon>Engystomops</taxon>
    </lineage>
</organism>
<gene>
    <name evidence="2" type="ORF">GDO81_010451</name>
</gene>
<accession>A0AAV7C1J5</accession>
<evidence type="ECO:0000256" key="1">
    <source>
        <dbReference type="SAM" id="MobiDB-lite"/>
    </source>
</evidence>
<dbReference type="AlphaFoldDB" id="A0AAV7C1J5"/>
<evidence type="ECO:0000313" key="3">
    <source>
        <dbReference type="Proteomes" id="UP000824782"/>
    </source>
</evidence>
<comment type="caution">
    <text evidence="2">The sequence shown here is derived from an EMBL/GenBank/DDBJ whole genome shotgun (WGS) entry which is preliminary data.</text>
</comment>
<sequence length="153" mass="16647">MEAAEGQRAETVRSGELLGVGSSGSGLYKTLLINSKQSKKSGSCPPIVRMPRSSILDRVQNFLPQMAQANDNLQREIQSFSEGKFDIENVEDAENVIEMNVALVELSSSESSEEDSDSSGESSDSDSDEVTEHNLRLRQKGKKGKIEELVPGN</sequence>
<dbReference type="PANTHER" id="PTHR28674:SF1">
    <property type="entry name" value="NOP PROTEIN CHAPERONE 1"/>
    <property type="match status" value="1"/>
</dbReference>
<evidence type="ECO:0000313" key="2">
    <source>
        <dbReference type="EMBL" id="KAG8578317.1"/>
    </source>
</evidence>
<keyword evidence="3" id="KW-1185">Reference proteome</keyword>
<feature type="compositionally biased region" description="Basic and acidic residues" evidence="1">
    <location>
        <begin position="144"/>
        <end position="153"/>
    </location>
</feature>